<protein>
    <submittedName>
        <fullName evidence="2">Uncharacterized protein</fullName>
    </submittedName>
</protein>
<organism evidence="2 3">
    <name type="scientific">Usitatibacter palustris</name>
    <dbReference type="NCBI Taxonomy" id="2732487"/>
    <lineage>
        <taxon>Bacteria</taxon>
        <taxon>Pseudomonadati</taxon>
        <taxon>Pseudomonadota</taxon>
        <taxon>Betaproteobacteria</taxon>
        <taxon>Nitrosomonadales</taxon>
        <taxon>Usitatibacteraceae</taxon>
        <taxon>Usitatibacter</taxon>
    </lineage>
</organism>
<evidence type="ECO:0000256" key="1">
    <source>
        <dbReference type="SAM" id="MobiDB-lite"/>
    </source>
</evidence>
<reference evidence="2 3" key="1">
    <citation type="submission" date="2020-04" db="EMBL/GenBank/DDBJ databases">
        <title>Usitatibacter rugosus gen. nov., sp. nov. and Usitatibacter palustris sp. nov., novel members of Usitatibacteraceae fam. nov. within the order Nitrosomonadales isolated from soil.</title>
        <authorList>
            <person name="Huber K.J."/>
            <person name="Neumann-Schaal M."/>
            <person name="Geppert A."/>
            <person name="Luckner M."/>
            <person name="Wanner G."/>
            <person name="Overmann J."/>
        </authorList>
    </citation>
    <scope>NUCLEOTIDE SEQUENCE [LARGE SCALE GENOMIC DNA]</scope>
    <source>
        <strain evidence="2 3">Swamp67</strain>
    </source>
</reference>
<dbReference type="RefSeq" id="WP_171161151.1">
    <property type="nucleotide sequence ID" value="NZ_CP053073.1"/>
</dbReference>
<proteinExistence type="predicted"/>
<accession>A0A6M4H6V0</accession>
<dbReference type="Proteomes" id="UP000503096">
    <property type="component" value="Chromosome"/>
</dbReference>
<evidence type="ECO:0000313" key="2">
    <source>
        <dbReference type="EMBL" id="QJR14393.1"/>
    </source>
</evidence>
<gene>
    <name evidence="2" type="ORF">DSM104440_01189</name>
</gene>
<dbReference type="InParanoid" id="A0A6M4H6V0"/>
<dbReference type="AlphaFoldDB" id="A0A6M4H6V0"/>
<keyword evidence="3" id="KW-1185">Reference proteome</keyword>
<dbReference type="KEGG" id="upl:DSM104440_01189"/>
<dbReference type="PROSITE" id="PS51257">
    <property type="entry name" value="PROKAR_LIPOPROTEIN"/>
    <property type="match status" value="1"/>
</dbReference>
<feature type="region of interest" description="Disordered" evidence="1">
    <location>
        <begin position="22"/>
        <end position="44"/>
    </location>
</feature>
<sequence length="159" mass="16354">MNAFTRYAAFALVALGLVACKKDPPPAPPPPTSSAPAPEITAAPPAASTVAVANATLGSAVGSDKKISAATESFAKGDTFHVSVDTTGAGTANLKTKWTYFEKDKSATTIAEQSQTIAPAGPATTEFNVNKPDGWPVGDYQVEVSINDQVAQTKKFAVK</sequence>
<evidence type="ECO:0000313" key="3">
    <source>
        <dbReference type="Proteomes" id="UP000503096"/>
    </source>
</evidence>
<feature type="compositionally biased region" description="Low complexity" evidence="1">
    <location>
        <begin position="34"/>
        <end position="44"/>
    </location>
</feature>
<dbReference type="EMBL" id="CP053073">
    <property type="protein sequence ID" value="QJR14393.1"/>
    <property type="molecule type" value="Genomic_DNA"/>
</dbReference>
<name>A0A6M4H6V0_9PROT</name>